<sequence>MRMCIVSGLTTDVLTLRSSACGMVRVSTSHWSIGSAGSGFPGSVGLSSFGSSGSGDTVKVLPFFSAGALLSPTVGPGRAADSLSLPGSAPGTAGTLNTFSNEKSPDEPVLQNGFGPRRGCTIEKKEEEKEANN</sequence>
<name>A0A8W7P1F1_ANOCL</name>
<feature type="region of interest" description="Disordered" evidence="1">
    <location>
        <begin position="81"/>
        <end position="133"/>
    </location>
</feature>
<dbReference type="EnsemblMetazoa" id="ACOM024137-RA">
    <property type="protein sequence ID" value="ACOM024137-PA.1"/>
    <property type="gene ID" value="ACOM024137"/>
</dbReference>
<evidence type="ECO:0000256" key="1">
    <source>
        <dbReference type="SAM" id="MobiDB-lite"/>
    </source>
</evidence>
<organism evidence="2">
    <name type="scientific">Anopheles coluzzii</name>
    <name type="common">African malaria mosquito</name>
    <dbReference type="NCBI Taxonomy" id="1518534"/>
    <lineage>
        <taxon>Eukaryota</taxon>
        <taxon>Metazoa</taxon>
        <taxon>Ecdysozoa</taxon>
        <taxon>Arthropoda</taxon>
        <taxon>Hexapoda</taxon>
        <taxon>Insecta</taxon>
        <taxon>Pterygota</taxon>
        <taxon>Neoptera</taxon>
        <taxon>Endopterygota</taxon>
        <taxon>Diptera</taxon>
        <taxon>Nematocera</taxon>
        <taxon>Culicoidea</taxon>
        <taxon>Culicidae</taxon>
        <taxon>Anophelinae</taxon>
        <taxon>Anopheles</taxon>
    </lineage>
</organism>
<dbReference type="Proteomes" id="UP000075882">
    <property type="component" value="Unassembled WGS sequence"/>
</dbReference>
<accession>A0A8W7P1F1</accession>
<protein>
    <submittedName>
        <fullName evidence="2">Uncharacterized protein</fullName>
    </submittedName>
</protein>
<evidence type="ECO:0000313" key="2">
    <source>
        <dbReference type="EnsemblMetazoa" id="ACOM024137-PA.1"/>
    </source>
</evidence>
<proteinExistence type="predicted"/>
<feature type="compositionally biased region" description="Basic and acidic residues" evidence="1">
    <location>
        <begin position="120"/>
        <end position="133"/>
    </location>
</feature>
<reference evidence="2" key="1">
    <citation type="submission" date="2022-08" db="UniProtKB">
        <authorList>
            <consortium name="EnsemblMetazoa"/>
        </authorList>
    </citation>
    <scope>IDENTIFICATION</scope>
</reference>
<dbReference type="AlphaFoldDB" id="A0A8W7P1F1"/>